<feature type="transmembrane region" description="Helical" evidence="2">
    <location>
        <begin position="682"/>
        <end position="699"/>
    </location>
</feature>
<feature type="compositionally biased region" description="Low complexity" evidence="1">
    <location>
        <begin position="121"/>
        <end position="139"/>
    </location>
</feature>
<sequence length="740" mass="80826">MNKVSPKVFRGLRWALAALACLWLALCTAVGPIYRADRSIASFSWVNALIGVTAFAVYFALVRLLVCLLSRWDRKNPDRTRTAHGHAGNSPAGNSPDGIDHAAGANNDIPRVMSNGDDRCGQSGDDQPSSGQSGNDQSGRAQHEQVWGLSRGPLPRPLAPLARVLGSVSRPIRRFLDRHEQTIVHATDRGWKIMLILIVGWAWCYLTLLAAFGADLFSQIREFTSFWEQSHGVAQTYLNGSGVVNTIMDVYPTAHYLWPTDPTFLTNQHNIVLTMLYGSVAFASRSVTGSVDAGIILLAGVQFVFAAFCCAATANRFFNLPFLRARGDGGGDADDAHPAQFGHLTPSGPGARVGVLALLLLNPIVVFSTISLTKSPLFAFAFVWWFGVLYQLRASSLRANLPHTSSSVRESGPGENGLPHTTLHTAPHTVLPLALSTLVMLASAKYAMYVVALQIVLALLADRRRWRVWLVALVIPLIAFQGMLTALTATDTIIGGDPIESKGLQLQQIGRAMRDDPGAIPAEARREIAPIIDLDAAAEAYFPQDADRMKSSGSAEDKAIVYRWRTVTAGDMTRFTKAWLEIGKAAPVAYVDGALAKMYGYFDVTDGAYTSMTYYIDNGVMERETPGIKHWLGGWRDAVAAFANGWAGVPVIGWPTHGNFWVILTLLVGAAEVVLRRWRSLAFHLPMLLLMGVMMTAPANNFERHMLPLAFSFAFLGLWVWRESHKTGVAMKIEKTVQAK</sequence>
<name>A0A2M9HCR2_9BIFI</name>
<evidence type="ECO:0000256" key="2">
    <source>
        <dbReference type="SAM" id="Phobius"/>
    </source>
</evidence>
<dbReference type="Pfam" id="PF19484">
    <property type="entry name" value="DUF6020"/>
    <property type="match status" value="1"/>
</dbReference>
<evidence type="ECO:0000313" key="3">
    <source>
        <dbReference type="EMBL" id="PJM74586.1"/>
    </source>
</evidence>
<dbReference type="InterPro" id="IPR046062">
    <property type="entry name" value="DUF6020"/>
</dbReference>
<feature type="transmembrane region" description="Helical" evidence="2">
    <location>
        <begin position="295"/>
        <end position="314"/>
    </location>
</feature>
<feature type="transmembrane region" description="Helical" evidence="2">
    <location>
        <begin position="264"/>
        <end position="283"/>
    </location>
</feature>
<comment type="caution">
    <text evidence="3">The sequence shown here is derived from an EMBL/GenBank/DDBJ whole genome shotgun (WGS) entry which is preliminary data.</text>
</comment>
<feature type="transmembrane region" description="Helical" evidence="2">
    <location>
        <begin position="351"/>
        <end position="370"/>
    </location>
</feature>
<proteinExistence type="predicted"/>
<evidence type="ECO:0000313" key="4">
    <source>
        <dbReference type="Proteomes" id="UP000231451"/>
    </source>
</evidence>
<keyword evidence="2" id="KW-0812">Transmembrane</keyword>
<accession>A0A2M9HCR2</accession>
<feature type="transmembrane region" description="Helical" evidence="2">
    <location>
        <begin position="377"/>
        <end position="394"/>
    </location>
</feature>
<keyword evidence="2" id="KW-0472">Membrane</keyword>
<dbReference type="Proteomes" id="UP000231451">
    <property type="component" value="Unassembled WGS sequence"/>
</dbReference>
<feature type="transmembrane region" description="Helical" evidence="2">
    <location>
        <begin position="468"/>
        <end position="489"/>
    </location>
</feature>
<feature type="transmembrane region" description="Helical" evidence="2">
    <location>
        <begin position="433"/>
        <end position="461"/>
    </location>
</feature>
<keyword evidence="4" id="KW-1185">Reference proteome</keyword>
<organism evidence="3 4">
    <name type="scientific">Bifidobacterium simiarum</name>
    <dbReference type="NCBI Taxonomy" id="2045441"/>
    <lineage>
        <taxon>Bacteria</taxon>
        <taxon>Bacillati</taxon>
        <taxon>Actinomycetota</taxon>
        <taxon>Actinomycetes</taxon>
        <taxon>Bifidobacteriales</taxon>
        <taxon>Bifidobacteriaceae</taxon>
        <taxon>Bifidobacterium</taxon>
    </lineage>
</organism>
<feature type="transmembrane region" description="Helical" evidence="2">
    <location>
        <begin position="705"/>
        <end position="721"/>
    </location>
</feature>
<feature type="transmembrane region" description="Helical" evidence="2">
    <location>
        <begin position="45"/>
        <end position="69"/>
    </location>
</feature>
<feature type="region of interest" description="Disordered" evidence="1">
    <location>
        <begin position="78"/>
        <end position="144"/>
    </location>
</feature>
<evidence type="ECO:0008006" key="5">
    <source>
        <dbReference type="Google" id="ProtNLM"/>
    </source>
</evidence>
<feature type="transmembrane region" description="Helical" evidence="2">
    <location>
        <begin position="193"/>
        <end position="214"/>
    </location>
</feature>
<keyword evidence="2" id="KW-1133">Transmembrane helix</keyword>
<reference evidence="3 4" key="1">
    <citation type="submission" date="2017-10" db="EMBL/GenBank/DDBJ databases">
        <title>Draft genome sequences of strains TRE 1, TRE 9, TRE H and TRI 7, isolated from tamarins, belonging to four potential novel Bifidobacterium species.</title>
        <authorList>
            <person name="Mattarelli P."/>
            <person name="Modesto M."/>
            <person name="Puglisi E."/>
            <person name="Morelli L."/>
            <person name="Spezio C."/>
            <person name="Bonetti A."/>
            <person name="Sandri C."/>
        </authorList>
    </citation>
    <scope>NUCLEOTIDE SEQUENCE [LARGE SCALE GENOMIC DNA]</scope>
    <source>
        <strain evidence="4">TRI7</strain>
    </source>
</reference>
<dbReference type="AlphaFoldDB" id="A0A2M9HCR2"/>
<dbReference type="EMBL" id="PEBK01000010">
    <property type="protein sequence ID" value="PJM74586.1"/>
    <property type="molecule type" value="Genomic_DNA"/>
</dbReference>
<evidence type="ECO:0000256" key="1">
    <source>
        <dbReference type="SAM" id="MobiDB-lite"/>
    </source>
</evidence>
<gene>
    <name evidence="3" type="ORF">CSQ87_09290</name>
</gene>
<protein>
    <recommendedName>
        <fullName evidence="5">Beta-carotene 15,15'-monooxygenase</fullName>
    </recommendedName>
</protein>